<organism evidence="3 4">
    <name type="scientific">Batrachochytrium salamandrivorans</name>
    <dbReference type="NCBI Taxonomy" id="1357716"/>
    <lineage>
        <taxon>Eukaryota</taxon>
        <taxon>Fungi</taxon>
        <taxon>Fungi incertae sedis</taxon>
        <taxon>Chytridiomycota</taxon>
        <taxon>Chytridiomycota incertae sedis</taxon>
        <taxon>Chytridiomycetes</taxon>
        <taxon>Rhizophydiales</taxon>
        <taxon>Rhizophydiales incertae sedis</taxon>
        <taxon>Batrachochytrium</taxon>
    </lineage>
</organism>
<evidence type="ECO:0000256" key="1">
    <source>
        <dbReference type="SAM" id="MobiDB-lite"/>
    </source>
</evidence>
<reference evidence="3 4" key="1">
    <citation type="submission" date="2021-02" db="EMBL/GenBank/DDBJ databases">
        <title>Variation within the Batrachochytrium salamandrivorans European outbreak.</title>
        <authorList>
            <person name="Kelly M."/>
            <person name="Pasmans F."/>
            <person name="Shea T.P."/>
            <person name="Munoz J.F."/>
            <person name="Carranza S."/>
            <person name="Cuomo C.A."/>
            <person name="Martel A."/>
        </authorList>
    </citation>
    <scope>NUCLEOTIDE SEQUENCE [LARGE SCALE GENOMIC DNA]</scope>
    <source>
        <strain evidence="3 4">AMFP18/2</strain>
    </source>
</reference>
<evidence type="ECO:0000256" key="2">
    <source>
        <dbReference type="SAM" id="SignalP"/>
    </source>
</evidence>
<evidence type="ECO:0000313" key="3">
    <source>
        <dbReference type="EMBL" id="KAH6588441.1"/>
    </source>
</evidence>
<feature type="region of interest" description="Disordered" evidence="1">
    <location>
        <begin position="27"/>
        <end position="128"/>
    </location>
</feature>
<feature type="signal peptide" evidence="2">
    <location>
        <begin position="1"/>
        <end position="18"/>
    </location>
</feature>
<sequence>MKLSAFSLIAMFMVTANAVVIPMDSMDDAPGLVKRQDSGFVLRPTDDPTSVVENKPTPVVSNEPAFTPTEDARIWDTDDSDPVPRPTDDPTSVVENKPTPVVSNTSAFTPTEDARIWPTDDPTPVLRN</sequence>
<dbReference type="EMBL" id="JAFCIX010000506">
    <property type="protein sequence ID" value="KAH6588441.1"/>
    <property type="molecule type" value="Genomic_DNA"/>
</dbReference>
<protein>
    <submittedName>
        <fullName evidence="3">Uncharacterized protein</fullName>
    </submittedName>
</protein>
<proteinExistence type="predicted"/>
<keyword evidence="2" id="KW-0732">Signal</keyword>
<evidence type="ECO:0000313" key="4">
    <source>
        <dbReference type="Proteomes" id="UP001648503"/>
    </source>
</evidence>
<gene>
    <name evidence="3" type="ORF">BASA50_010735</name>
</gene>
<feature type="chain" id="PRO_5046300425" evidence="2">
    <location>
        <begin position="19"/>
        <end position="128"/>
    </location>
</feature>
<dbReference type="Proteomes" id="UP001648503">
    <property type="component" value="Unassembled WGS sequence"/>
</dbReference>
<name>A0ABQ8F0G2_9FUNG</name>
<comment type="caution">
    <text evidence="3">The sequence shown here is derived from an EMBL/GenBank/DDBJ whole genome shotgun (WGS) entry which is preliminary data.</text>
</comment>
<accession>A0ABQ8F0G2</accession>
<keyword evidence="4" id="KW-1185">Reference proteome</keyword>